<gene>
    <name evidence="2" type="ORF">EDB95_3288</name>
</gene>
<evidence type="ECO:0000256" key="1">
    <source>
        <dbReference type="SAM" id="SignalP"/>
    </source>
</evidence>
<keyword evidence="3" id="KW-1185">Reference proteome</keyword>
<dbReference type="AlphaFoldDB" id="A0A4R8DV11"/>
<evidence type="ECO:0000313" key="2">
    <source>
        <dbReference type="EMBL" id="TDX02234.1"/>
    </source>
</evidence>
<dbReference type="OrthoDB" id="680331at2"/>
<dbReference type="RefSeq" id="WP_133994855.1">
    <property type="nucleotide sequence ID" value="NZ_SODV01000001.1"/>
</dbReference>
<evidence type="ECO:0000313" key="3">
    <source>
        <dbReference type="Proteomes" id="UP000294498"/>
    </source>
</evidence>
<name>A0A4R8DV11_9BACT</name>
<accession>A0A4R8DV11</accession>
<feature type="chain" id="PRO_5020479314" evidence="1">
    <location>
        <begin position="23"/>
        <end position="327"/>
    </location>
</feature>
<comment type="caution">
    <text evidence="2">The sequence shown here is derived from an EMBL/GenBank/DDBJ whole genome shotgun (WGS) entry which is preliminary data.</text>
</comment>
<organism evidence="2 3">
    <name type="scientific">Dinghuibacter silviterrae</name>
    <dbReference type="NCBI Taxonomy" id="1539049"/>
    <lineage>
        <taxon>Bacteria</taxon>
        <taxon>Pseudomonadati</taxon>
        <taxon>Bacteroidota</taxon>
        <taxon>Chitinophagia</taxon>
        <taxon>Chitinophagales</taxon>
        <taxon>Chitinophagaceae</taxon>
        <taxon>Dinghuibacter</taxon>
    </lineage>
</organism>
<protein>
    <submittedName>
        <fullName evidence="2">Uncharacterized protein</fullName>
    </submittedName>
</protein>
<dbReference type="EMBL" id="SODV01000001">
    <property type="protein sequence ID" value="TDX02234.1"/>
    <property type="molecule type" value="Genomic_DNA"/>
</dbReference>
<reference evidence="2 3" key="1">
    <citation type="submission" date="2019-03" db="EMBL/GenBank/DDBJ databases">
        <title>Genomic Encyclopedia of Type Strains, Phase IV (KMG-IV): sequencing the most valuable type-strain genomes for metagenomic binning, comparative biology and taxonomic classification.</title>
        <authorList>
            <person name="Goeker M."/>
        </authorList>
    </citation>
    <scope>NUCLEOTIDE SEQUENCE [LARGE SCALE GENOMIC DNA]</scope>
    <source>
        <strain evidence="2 3">DSM 100059</strain>
    </source>
</reference>
<proteinExistence type="predicted"/>
<keyword evidence="1" id="KW-0732">Signal</keyword>
<dbReference type="Proteomes" id="UP000294498">
    <property type="component" value="Unassembled WGS sequence"/>
</dbReference>
<sequence length="327" mass="35964">MLNLRSAGCLLLLTLTALFCRAQTTVLTSPVGIGTTTPATPLEVKTGGIDQYLTGTHYVEPLNMGAANDYGSGGALQYILLFPFYNGTVGETSAGMSGRLRFYRGASTAYNIPVEYEIVGQTAYSTTSVSLLPKTVLSPMVNLYSVTYQGIPYLAVYGRDVCVSAGEYTFEGFFWNNINTTRPQLVLASACSNVTLIQNGEFVAGPIYSTNTGQVGINTANPQGYTLAVNGPAIFTQATVKNYANWPDYVFSPDYRPMDLDSLQRYVLVNRHLPGIPTEEEVAQKGIDLGEMNKRLLEKVEELTRYVLEEHREIVELRGKLEEQRRK</sequence>
<feature type="signal peptide" evidence="1">
    <location>
        <begin position="1"/>
        <end position="22"/>
    </location>
</feature>